<gene>
    <name evidence="2" type="ORF">K491DRAFT_715050</name>
</gene>
<name>A0A6A6TC40_9PLEO</name>
<dbReference type="Proteomes" id="UP000799324">
    <property type="component" value="Unassembled WGS sequence"/>
</dbReference>
<feature type="compositionally biased region" description="Basic residues" evidence="1">
    <location>
        <begin position="1"/>
        <end position="12"/>
    </location>
</feature>
<evidence type="ECO:0000256" key="1">
    <source>
        <dbReference type="SAM" id="MobiDB-lite"/>
    </source>
</evidence>
<evidence type="ECO:0000313" key="3">
    <source>
        <dbReference type="Proteomes" id="UP000799324"/>
    </source>
</evidence>
<evidence type="ECO:0000313" key="2">
    <source>
        <dbReference type="EMBL" id="KAF2656831.1"/>
    </source>
</evidence>
<reference evidence="2" key="1">
    <citation type="journal article" date="2020" name="Stud. Mycol.">
        <title>101 Dothideomycetes genomes: a test case for predicting lifestyles and emergence of pathogens.</title>
        <authorList>
            <person name="Haridas S."/>
            <person name="Albert R."/>
            <person name="Binder M."/>
            <person name="Bloem J."/>
            <person name="Labutti K."/>
            <person name="Salamov A."/>
            <person name="Andreopoulos B."/>
            <person name="Baker S."/>
            <person name="Barry K."/>
            <person name="Bills G."/>
            <person name="Bluhm B."/>
            <person name="Cannon C."/>
            <person name="Castanera R."/>
            <person name="Culley D."/>
            <person name="Daum C."/>
            <person name="Ezra D."/>
            <person name="Gonzalez J."/>
            <person name="Henrissat B."/>
            <person name="Kuo A."/>
            <person name="Liang C."/>
            <person name="Lipzen A."/>
            <person name="Lutzoni F."/>
            <person name="Magnuson J."/>
            <person name="Mondo S."/>
            <person name="Nolan M."/>
            <person name="Ohm R."/>
            <person name="Pangilinan J."/>
            <person name="Park H.-J."/>
            <person name="Ramirez L."/>
            <person name="Alfaro M."/>
            <person name="Sun H."/>
            <person name="Tritt A."/>
            <person name="Yoshinaga Y."/>
            <person name="Zwiers L.-H."/>
            <person name="Turgeon B."/>
            <person name="Goodwin S."/>
            <person name="Spatafora J."/>
            <person name="Crous P."/>
            <person name="Grigoriev I."/>
        </authorList>
    </citation>
    <scope>NUCLEOTIDE SEQUENCE</scope>
    <source>
        <strain evidence="2">CBS 122681</strain>
    </source>
</reference>
<feature type="compositionally biased region" description="Low complexity" evidence="1">
    <location>
        <begin position="36"/>
        <end position="55"/>
    </location>
</feature>
<accession>A0A6A6TC40</accession>
<keyword evidence="3" id="KW-1185">Reference proteome</keyword>
<dbReference type="EMBL" id="MU004332">
    <property type="protein sequence ID" value="KAF2656831.1"/>
    <property type="molecule type" value="Genomic_DNA"/>
</dbReference>
<protein>
    <submittedName>
        <fullName evidence="2">Uncharacterized protein</fullName>
    </submittedName>
</protein>
<proteinExistence type="predicted"/>
<organism evidence="2 3">
    <name type="scientific">Lophiostoma macrostomum CBS 122681</name>
    <dbReference type="NCBI Taxonomy" id="1314788"/>
    <lineage>
        <taxon>Eukaryota</taxon>
        <taxon>Fungi</taxon>
        <taxon>Dikarya</taxon>
        <taxon>Ascomycota</taxon>
        <taxon>Pezizomycotina</taxon>
        <taxon>Dothideomycetes</taxon>
        <taxon>Pleosporomycetidae</taxon>
        <taxon>Pleosporales</taxon>
        <taxon>Lophiostomataceae</taxon>
        <taxon>Lophiostoma</taxon>
    </lineage>
</organism>
<sequence>MSLSKFKSKLHSKINQGADHSSDTEQHGLVVDYGLSSSTSPNTSASASASPVAVSDPISEPASKPKKRIFQFREPGTQNAEALKAIVEKEKDAHPKTGPLTERELALEEQLEVPDVQRQGTPEERRKAIRERLRLQQDKNAGRMLWGC</sequence>
<feature type="region of interest" description="Disordered" evidence="1">
    <location>
        <begin position="1"/>
        <end position="76"/>
    </location>
</feature>
<feature type="region of interest" description="Disordered" evidence="1">
    <location>
        <begin position="89"/>
        <end position="125"/>
    </location>
</feature>
<dbReference type="AlphaFoldDB" id="A0A6A6TC40"/>
<feature type="compositionally biased region" description="Basic and acidic residues" evidence="1">
    <location>
        <begin position="89"/>
        <end position="106"/>
    </location>
</feature>